<gene>
    <name evidence="2" type="ORF">CA606_18560</name>
</gene>
<name>A0A290MWA3_CAUVI</name>
<dbReference type="AlphaFoldDB" id="A0A290MWA3"/>
<accession>A0A290MWA3</accession>
<evidence type="ECO:0000259" key="1">
    <source>
        <dbReference type="Pfam" id="PF24801"/>
    </source>
</evidence>
<dbReference type="InterPro" id="IPR055385">
    <property type="entry name" value="GpJ_HDII-ins2"/>
</dbReference>
<dbReference type="Proteomes" id="UP000217311">
    <property type="component" value="Chromosome"/>
</dbReference>
<proteinExistence type="predicted"/>
<feature type="domain" description="Tip attachment protein J HDII-ins2" evidence="1">
    <location>
        <begin position="249"/>
        <end position="382"/>
    </location>
</feature>
<dbReference type="RefSeq" id="WP_096053523.1">
    <property type="nucleotide sequence ID" value="NZ_CP023315.3"/>
</dbReference>
<evidence type="ECO:0000313" key="2">
    <source>
        <dbReference type="EMBL" id="ATC34173.1"/>
    </source>
</evidence>
<dbReference type="EMBL" id="CP023315">
    <property type="protein sequence ID" value="ATC34173.1"/>
    <property type="molecule type" value="Genomic_DNA"/>
</dbReference>
<organism evidence="2 3">
    <name type="scientific">Caulobacter vibrioides</name>
    <name type="common">Caulobacter crescentus</name>
    <dbReference type="NCBI Taxonomy" id="155892"/>
    <lineage>
        <taxon>Bacteria</taxon>
        <taxon>Pseudomonadati</taxon>
        <taxon>Pseudomonadota</taxon>
        <taxon>Alphaproteobacteria</taxon>
        <taxon>Caulobacterales</taxon>
        <taxon>Caulobacteraceae</taxon>
        <taxon>Caulobacter</taxon>
    </lineage>
</organism>
<dbReference type="Pfam" id="PF24801">
    <property type="entry name" value="FNIII-A_GpJ"/>
    <property type="match status" value="1"/>
</dbReference>
<reference evidence="3" key="1">
    <citation type="submission" date="2017-09" db="EMBL/GenBank/DDBJ databases">
        <title>Genome evolution observed in wild isolates of Caulobacter crescentus.</title>
        <authorList>
            <person name="Ely B."/>
            <person name="Wilson K."/>
            <person name="Scott D."/>
        </authorList>
    </citation>
    <scope>NUCLEOTIDE SEQUENCE [LARGE SCALE GENOMIC DNA]</scope>
    <source>
        <strain evidence="3">CB13b1a</strain>
    </source>
</reference>
<protein>
    <recommendedName>
        <fullName evidence="1">Tip attachment protein J HDII-ins2 domain-containing protein</fullName>
    </recommendedName>
</protein>
<sequence>MAVDALMDRKTSLVVSPRPLAREEEVSLHALPEGLSLAEMVVSLEVSGTLDPALRPWVRISVSGVKVSAGDWSGLRPRADDTVVLEVAPMAGSNAVRTLLQIAVIALSVWVPGAIGLSGLAAAGATAAVNVGGMIAVNAIAPIKQPEVAGREQRYSLDAGSNAARPHEAIPIIMGRRRIYPPRCANWYTVTVNNTVYLRQMFQPCVTWVDHEGARIGQTDLASFEGVNVRWSTRHDEGLEPIWFQRTPAEDSLALPVKQASGWITRAAPLESDALSIDVAFMAGLFETKESSGNPKNRSVTFEFRYGPRGGDPSSAAPCPFAGAGGLLTFTRDKLDSYRLGWEWPVARGQYDVHVRRITNEESNNPKISDELTWICIRSFRDEAPVRDLASKPWIELELQASDQLNGVPNDFNFIATSIVPEATATGPGDLIVSRNPADLFLAASYPPMSDVELDDDERAFAAIADWRATCEQQGWMCDLAEASEMSVGELLQRTAAAGRARPTLDYGALSVVVDWEKPLPRQMFTPRNVSGFRGDLVYPAPVHALRVRFANAEKDFADDVVTVFGQKPDGTFYDLDTADKYERVEVRDKVDADAVVLEGARMLAERVLRPEKFSFEQDVEYLTIREGDRAWLAHHVALVGEITGRVRARVTDESDPSLKGLRLDELVTMVAGRSYDLAWRPSADAALEVFPLETLPGQSDIVWFAAPIPSIGDQPLPGDQVTVFDHAVELLDVVVDRIAPKEGLKASITCVPYAEALQSVGDEPIPAYRTGVSRPPTLGGAVVVRRDGRAIEKVIDALAEGVSQAGNGVDIIAEQVGAIEAASRKAQLDILDARMKALGDLKAFEAILRQVLSGKPLGEVIAEQRQVLIDTNVVVGNNTAAIASEAVARQTAISAEAYQRTVLATDYNGFKATTSAELISISTATSTVAANLATVSTDYNGFKASASATLISVSNATSATAASLAALESTVAANKASADAGLLTVASDVSALSTQYTSLDATVAANKASADSSLSVLTTNVSAAASQITTLQSNVTGLSATVSSQASTLADVASKVAVARFVVEAAASGGRPARLALYSDSLGGSNIALSAAKIYFGDNTVLDDASDTLRSDLGSAAYIQAWGEAFGASSDLLLWFGPNGIGHWAASRSNAYFYLAKTAPYLGGSAVPTGGGSGGFEVNLSTPLVSGNRFGTGSATTDTVTATTSGGDGTVTYSWAYLSGASFSPSSTTGDAVAFTGSITALGQTLDGYWRVTARDSAGHVAFADVRILISENS</sequence>
<evidence type="ECO:0000313" key="3">
    <source>
        <dbReference type="Proteomes" id="UP000217311"/>
    </source>
</evidence>